<evidence type="ECO:0000313" key="4">
    <source>
        <dbReference type="Proteomes" id="UP000283868"/>
    </source>
</evidence>
<keyword evidence="2" id="KW-0812">Transmembrane</keyword>
<protein>
    <submittedName>
        <fullName evidence="3">Uncharacterized protein</fullName>
    </submittedName>
</protein>
<dbReference type="AlphaFoldDB" id="A0A3R7XX04"/>
<evidence type="ECO:0000256" key="2">
    <source>
        <dbReference type="SAM" id="Phobius"/>
    </source>
</evidence>
<evidence type="ECO:0000256" key="1">
    <source>
        <dbReference type="SAM" id="MobiDB-lite"/>
    </source>
</evidence>
<dbReference type="Proteomes" id="UP000283868">
    <property type="component" value="Unassembled WGS sequence"/>
</dbReference>
<keyword evidence="2" id="KW-1133">Transmembrane helix</keyword>
<keyword evidence="2" id="KW-0472">Membrane</keyword>
<accession>A0A3R7XX04</accession>
<organism evidence="3 4">
    <name type="scientific">Prevotella intermedia</name>
    <dbReference type="NCBI Taxonomy" id="28131"/>
    <lineage>
        <taxon>Bacteria</taxon>
        <taxon>Pseudomonadati</taxon>
        <taxon>Bacteroidota</taxon>
        <taxon>Bacteroidia</taxon>
        <taxon>Bacteroidales</taxon>
        <taxon>Prevotellaceae</taxon>
        <taxon>Prevotella</taxon>
    </lineage>
</organism>
<dbReference type="EMBL" id="QXEN01000002">
    <property type="protein sequence ID" value="RRF88246.1"/>
    <property type="molecule type" value="Genomic_DNA"/>
</dbReference>
<comment type="caution">
    <text evidence="3">The sequence shown here is derived from an EMBL/GenBank/DDBJ whole genome shotgun (WGS) entry which is preliminary data.</text>
</comment>
<gene>
    <name evidence="3" type="ORF">D2S45_02745</name>
</gene>
<reference evidence="3 4" key="1">
    <citation type="submission" date="2018-08" db="EMBL/GenBank/DDBJ databases">
        <title>Comparative analysis of Prevotella intermedia strains.</title>
        <authorList>
            <person name="Moon J.-H."/>
            <person name="Lee J.-H."/>
        </authorList>
    </citation>
    <scope>NUCLEOTIDE SEQUENCE [LARGE SCALE GENOMIC DNA]</scope>
    <source>
        <strain evidence="3 4">ATCC 15033</strain>
    </source>
</reference>
<keyword evidence="4" id="KW-1185">Reference proteome</keyword>
<feature type="region of interest" description="Disordered" evidence="1">
    <location>
        <begin position="1"/>
        <end position="20"/>
    </location>
</feature>
<name>A0A3R7XX04_PREIN</name>
<sequence>MQSAAMYRKSTHNLEVPGSSPGWSTNRFQKDVKQYVILAFKTRAIAVKSRFYSDFLFFIHIRLTAKLYLLIVIIRSFSATETATQKQTLKKM</sequence>
<proteinExistence type="predicted"/>
<feature type="transmembrane region" description="Helical" evidence="2">
    <location>
        <begin position="51"/>
        <end position="74"/>
    </location>
</feature>
<evidence type="ECO:0000313" key="3">
    <source>
        <dbReference type="EMBL" id="RRF88246.1"/>
    </source>
</evidence>